<feature type="domain" description="Tyr recombinase" evidence="6">
    <location>
        <begin position="194"/>
        <end position="365"/>
    </location>
</feature>
<dbReference type="Gene3D" id="1.10.150.130">
    <property type="match status" value="1"/>
</dbReference>
<dbReference type="InterPro" id="IPR010998">
    <property type="entry name" value="Integrase_recombinase_N"/>
</dbReference>
<dbReference type="InterPro" id="IPR002104">
    <property type="entry name" value="Integrase_catalytic"/>
</dbReference>
<protein>
    <recommendedName>
        <fullName evidence="10">Phage integrase</fullName>
    </recommendedName>
</protein>
<dbReference type="PANTHER" id="PTHR30629:SF2">
    <property type="entry name" value="PROPHAGE INTEGRASE INTS-RELATED"/>
    <property type="match status" value="1"/>
</dbReference>
<dbReference type="InterPro" id="IPR038488">
    <property type="entry name" value="Integrase_DNA-bd_sf"/>
</dbReference>
<evidence type="ECO:0000256" key="4">
    <source>
        <dbReference type="ARBA" id="ARBA00023172"/>
    </source>
</evidence>
<evidence type="ECO:0000313" key="9">
    <source>
        <dbReference type="Proteomes" id="UP000192505"/>
    </source>
</evidence>
<comment type="caution">
    <text evidence="8">The sequence shown here is derived from an EMBL/GenBank/DDBJ whole genome shotgun (WGS) entry which is preliminary data.</text>
</comment>
<dbReference type="GO" id="GO:0003677">
    <property type="term" value="F:DNA binding"/>
    <property type="evidence" value="ECO:0007669"/>
    <property type="project" value="UniProtKB-UniRule"/>
</dbReference>
<dbReference type="CDD" id="cd00796">
    <property type="entry name" value="INT_Rci_Hp1_C"/>
    <property type="match status" value="1"/>
</dbReference>
<dbReference type="InterPro" id="IPR044068">
    <property type="entry name" value="CB"/>
</dbReference>
<comment type="similarity">
    <text evidence="1">Belongs to the 'phage' integrase family.</text>
</comment>
<dbReference type="PANTHER" id="PTHR30629">
    <property type="entry name" value="PROPHAGE INTEGRASE"/>
    <property type="match status" value="1"/>
</dbReference>
<feature type="domain" description="Core-binding (CB)" evidence="7">
    <location>
        <begin position="90"/>
        <end position="173"/>
    </location>
</feature>
<dbReference type="Pfam" id="PF13356">
    <property type="entry name" value="Arm-DNA-bind_3"/>
    <property type="match status" value="1"/>
</dbReference>
<name>A0A1W9KTA5_9BURK</name>
<evidence type="ECO:0000259" key="7">
    <source>
        <dbReference type="PROSITE" id="PS51900"/>
    </source>
</evidence>
<keyword evidence="4" id="KW-0233">DNA recombination</keyword>
<evidence type="ECO:0000313" key="8">
    <source>
        <dbReference type="EMBL" id="OQW87665.1"/>
    </source>
</evidence>
<evidence type="ECO:0008006" key="10">
    <source>
        <dbReference type="Google" id="ProtNLM"/>
    </source>
</evidence>
<dbReference type="InterPro" id="IPR050808">
    <property type="entry name" value="Phage_Integrase"/>
</dbReference>
<dbReference type="GO" id="GO:0015074">
    <property type="term" value="P:DNA integration"/>
    <property type="evidence" value="ECO:0007669"/>
    <property type="project" value="UniProtKB-KW"/>
</dbReference>
<dbReference type="InterPro" id="IPR025166">
    <property type="entry name" value="Integrase_DNA_bind_dom"/>
</dbReference>
<accession>A0A1W9KTA5</accession>
<dbReference type="InterPro" id="IPR013762">
    <property type="entry name" value="Integrase-like_cat_sf"/>
</dbReference>
<reference evidence="8 9" key="1">
    <citation type="submission" date="2017-01" db="EMBL/GenBank/DDBJ databases">
        <title>Novel large sulfur bacteria in the metagenomes of groundwater-fed chemosynthetic microbial mats in the Lake Huron basin.</title>
        <authorList>
            <person name="Sharrar A.M."/>
            <person name="Flood B.E."/>
            <person name="Bailey J.V."/>
            <person name="Jones D.S."/>
            <person name="Biddanda B."/>
            <person name="Ruberg S.A."/>
            <person name="Marcus D.N."/>
            <person name="Dick G.J."/>
        </authorList>
    </citation>
    <scope>NUCLEOTIDE SEQUENCE [LARGE SCALE GENOMIC DNA]</scope>
    <source>
        <strain evidence="8">A7</strain>
    </source>
</reference>
<evidence type="ECO:0000256" key="5">
    <source>
        <dbReference type="PROSITE-ProRule" id="PRU01248"/>
    </source>
</evidence>
<dbReference type="Pfam" id="PF00589">
    <property type="entry name" value="Phage_integrase"/>
    <property type="match status" value="1"/>
</dbReference>
<evidence type="ECO:0000259" key="6">
    <source>
        <dbReference type="PROSITE" id="PS51898"/>
    </source>
</evidence>
<gene>
    <name evidence="8" type="ORF">BWK72_12180</name>
</gene>
<dbReference type="PROSITE" id="PS51900">
    <property type="entry name" value="CB"/>
    <property type="match status" value="1"/>
</dbReference>
<dbReference type="EMBL" id="MTEI01000007">
    <property type="protein sequence ID" value="OQW87665.1"/>
    <property type="molecule type" value="Genomic_DNA"/>
</dbReference>
<evidence type="ECO:0000256" key="1">
    <source>
        <dbReference type="ARBA" id="ARBA00008857"/>
    </source>
</evidence>
<keyword evidence="2" id="KW-0229">DNA integration</keyword>
<dbReference type="PROSITE" id="PS51898">
    <property type="entry name" value="TYR_RECOMBINASE"/>
    <property type="match status" value="1"/>
</dbReference>
<dbReference type="GO" id="GO:0006310">
    <property type="term" value="P:DNA recombination"/>
    <property type="evidence" value="ECO:0007669"/>
    <property type="project" value="UniProtKB-KW"/>
</dbReference>
<dbReference type="Gene3D" id="3.30.160.390">
    <property type="entry name" value="Integrase, DNA-binding domain"/>
    <property type="match status" value="1"/>
</dbReference>
<dbReference type="AlphaFoldDB" id="A0A1W9KTA5"/>
<keyword evidence="3 5" id="KW-0238">DNA-binding</keyword>
<dbReference type="SUPFAM" id="SSF56349">
    <property type="entry name" value="DNA breaking-rejoining enzymes"/>
    <property type="match status" value="1"/>
</dbReference>
<proteinExistence type="inferred from homology"/>
<dbReference type="Gene3D" id="1.10.443.10">
    <property type="entry name" value="Intergrase catalytic core"/>
    <property type="match status" value="1"/>
</dbReference>
<dbReference type="Proteomes" id="UP000192505">
    <property type="component" value="Unassembled WGS sequence"/>
</dbReference>
<sequence>MLVGLKAPAVGKRLVIYDTETPKLAMRMTHTGVRAFYVVKRLGGVMVWIKLGKFPDMTCEQARNEAGKVLGEFAKGENPAAVKRAVKAEMTFGEAFDDFIVRKRKRDGSTISDKTKRDYTDLVRLYLDGIKGKKLSAIERNEIKAIHARTTKKSAAQADRVVAVVSAVFTFMLAHERFSGENPAARIQKNPAPSRDRFLQPDELAPFFKALSESTNEITRDFFLLALLTGARRSNVSEMRWADVDLTAGIWRIAKTKNGMSQAVTLSPEAVAVLGSRLAGGGEFVFPGEGKTKHIVEPKKAWATLLKNAGIENLRIHDLRRTLGSWQARTGASLPIIGKSLNHKTHQATAIYARLDLDPVRQSVNKATAAMIAAANLDKR</sequence>
<organism evidence="8 9">
    <name type="scientific">Rhodoferax ferrireducens</name>
    <dbReference type="NCBI Taxonomy" id="192843"/>
    <lineage>
        <taxon>Bacteria</taxon>
        <taxon>Pseudomonadati</taxon>
        <taxon>Pseudomonadota</taxon>
        <taxon>Betaproteobacteria</taxon>
        <taxon>Burkholderiales</taxon>
        <taxon>Comamonadaceae</taxon>
        <taxon>Rhodoferax</taxon>
    </lineage>
</organism>
<evidence type="ECO:0000256" key="3">
    <source>
        <dbReference type="ARBA" id="ARBA00023125"/>
    </source>
</evidence>
<dbReference type="InterPro" id="IPR011010">
    <property type="entry name" value="DNA_brk_join_enz"/>
</dbReference>
<evidence type="ECO:0000256" key="2">
    <source>
        <dbReference type="ARBA" id="ARBA00022908"/>
    </source>
</evidence>